<feature type="transmembrane region" description="Helical" evidence="5">
    <location>
        <begin position="105"/>
        <end position="121"/>
    </location>
</feature>
<sequence>MLQKYKNFFSILIQWIFFGSIIGLIVGSATTLLLEVNDFLGDDIRSKRDWLILFLPFGGIIIGYIYMKYGKVFSNNTLNDTAELNNLVIDTVHGKKEVPRRMGPIVYFGTFITVLFGGSTGREGAAIQMGGSVAAAVNKFFKVNKLDKKILMMSGISAGFGSAFGAPMTGVVFGMEMAALGKLRFEALVPCLTASFVGHYVTTAAWGHKHEEFIIQNVPEVSIIIFMKVILLTLIFSLISVFYCQLRHGIQIYSEKLFKKNHMKRAFAGGVVIVVLTLIVGSQDYNGRGLEMLQQSFQEEVPPFAFFAKLIFTAVTLGSGFVGGEAIPLFFIGATLGNALHTLVDLPISFVAALGLIAAFSAGANTPLAAFLLAMEMFNGEGLEYFFVVCLVSYLFSGHHGLWPSQKIYAPKSRLYNLPPGETIENVEKQKKRIKQNE</sequence>
<evidence type="ECO:0000256" key="4">
    <source>
        <dbReference type="ARBA" id="ARBA00023136"/>
    </source>
</evidence>
<dbReference type="AlphaFoldDB" id="A0A2I0QST3"/>
<dbReference type="GO" id="GO:0016020">
    <property type="term" value="C:membrane"/>
    <property type="evidence" value="ECO:0007669"/>
    <property type="project" value="UniProtKB-SubCell"/>
</dbReference>
<feature type="transmembrane region" description="Helical" evidence="5">
    <location>
        <begin position="185"/>
        <end position="201"/>
    </location>
</feature>
<feature type="transmembrane region" description="Helical" evidence="5">
    <location>
        <begin position="303"/>
        <end position="336"/>
    </location>
</feature>
<accession>A0A2I0QST3</accession>
<protein>
    <submittedName>
        <fullName evidence="6">Voltage-gated chloride channel protein</fullName>
    </submittedName>
</protein>
<feature type="transmembrane region" description="Helical" evidence="5">
    <location>
        <begin position="265"/>
        <end position="283"/>
    </location>
</feature>
<name>A0A2I0QST3_9BACI</name>
<organism evidence="6 7">
    <name type="scientific">Halalkalibacillus sediminis</name>
    <dbReference type="NCBI Taxonomy" id="2018042"/>
    <lineage>
        <taxon>Bacteria</taxon>
        <taxon>Bacillati</taxon>
        <taxon>Bacillota</taxon>
        <taxon>Bacilli</taxon>
        <taxon>Bacillales</taxon>
        <taxon>Bacillaceae</taxon>
        <taxon>Halalkalibacillus</taxon>
    </lineage>
</organism>
<dbReference type="OrthoDB" id="9767361at2"/>
<feature type="transmembrane region" description="Helical" evidence="5">
    <location>
        <begin position="221"/>
        <end position="244"/>
    </location>
</feature>
<dbReference type="InterPro" id="IPR050368">
    <property type="entry name" value="ClC-type_chloride_channel"/>
</dbReference>
<feature type="transmembrane region" description="Helical" evidence="5">
    <location>
        <begin position="348"/>
        <end position="373"/>
    </location>
</feature>
<gene>
    <name evidence="6" type="ORF">CEY16_11580</name>
</gene>
<evidence type="ECO:0000256" key="5">
    <source>
        <dbReference type="SAM" id="Phobius"/>
    </source>
</evidence>
<comment type="subcellular location">
    <subcellularLocation>
        <location evidence="1">Membrane</location>
        <topology evidence="1">Multi-pass membrane protein</topology>
    </subcellularLocation>
</comment>
<dbReference type="GO" id="GO:0015108">
    <property type="term" value="F:chloride transmembrane transporter activity"/>
    <property type="evidence" value="ECO:0007669"/>
    <property type="project" value="InterPro"/>
</dbReference>
<dbReference type="InterPro" id="IPR001807">
    <property type="entry name" value="ClC"/>
</dbReference>
<dbReference type="EMBL" id="PJNH01000003">
    <property type="protein sequence ID" value="PKR77364.1"/>
    <property type="molecule type" value="Genomic_DNA"/>
</dbReference>
<dbReference type="PANTHER" id="PTHR43427:SF12">
    <property type="entry name" value="CHLORIDE TRANSPORTER"/>
    <property type="match status" value="1"/>
</dbReference>
<dbReference type="Proteomes" id="UP000243524">
    <property type="component" value="Unassembled WGS sequence"/>
</dbReference>
<evidence type="ECO:0000313" key="7">
    <source>
        <dbReference type="Proteomes" id="UP000243524"/>
    </source>
</evidence>
<dbReference type="SUPFAM" id="SSF81340">
    <property type="entry name" value="Clc chloride channel"/>
    <property type="match status" value="1"/>
</dbReference>
<evidence type="ECO:0000256" key="1">
    <source>
        <dbReference type="ARBA" id="ARBA00004141"/>
    </source>
</evidence>
<feature type="transmembrane region" description="Helical" evidence="5">
    <location>
        <begin position="385"/>
        <end position="403"/>
    </location>
</feature>
<feature type="transmembrane region" description="Helical" evidence="5">
    <location>
        <begin position="12"/>
        <end position="30"/>
    </location>
</feature>
<evidence type="ECO:0000256" key="2">
    <source>
        <dbReference type="ARBA" id="ARBA00022692"/>
    </source>
</evidence>
<dbReference type="RefSeq" id="WP_101332192.1">
    <property type="nucleotide sequence ID" value="NZ_PJNH01000003.1"/>
</dbReference>
<comment type="caution">
    <text evidence="6">The sequence shown here is derived from an EMBL/GenBank/DDBJ whole genome shotgun (WGS) entry which is preliminary data.</text>
</comment>
<dbReference type="PRINTS" id="PR00762">
    <property type="entry name" value="CLCHANNEL"/>
</dbReference>
<evidence type="ECO:0000256" key="3">
    <source>
        <dbReference type="ARBA" id="ARBA00022989"/>
    </source>
</evidence>
<feature type="transmembrane region" description="Helical" evidence="5">
    <location>
        <begin position="150"/>
        <end position="173"/>
    </location>
</feature>
<keyword evidence="3 5" id="KW-1133">Transmembrane helix</keyword>
<reference evidence="6 7" key="1">
    <citation type="submission" date="2017-06" db="EMBL/GenBank/DDBJ databases">
        <title>the draft geome sequence of Illustriluteabacillus marina B3227.</title>
        <authorList>
            <person name="He R.-H."/>
            <person name="Du Z.-J."/>
        </authorList>
    </citation>
    <scope>NUCLEOTIDE SEQUENCE [LARGE SCALE GENOMIC DNA]</scope>
    <source>
        <strain evidence="6 7">B3227</strain>
    </source>
</reference>
<feature type="transmembrane region" description="Helical" evidence="5">
    <location>
        <begin position="50"/>
        <end position="67"/>
    </location>
</feature>
<dbReference type="InterPro" id="IPR014743">
    <property type="entry name" value="Cl-channel_core"/>
</dbReference>
<keyword evidence="2 5" id="KW-0812">Transmembrane</keyword>
<dbReference type="Pfam" id="PF00654">
    <property type="entry name" value="Voltage_CLC"/>
    <property type="match status" value="1"/>
</dbReference>
<keyword evidence="4 5" id="KW-0472">Membrane</keyword>
<proteinExistence type="predicted"/>
<keyword evidence="7" id="KW-1185">Reference proteome</keyword>
<dbReference type="Gene3D" id="1.10.3080.10">
    <property type="entry name" value="Clc chloride channel"/>
    <property type="match status" value="1"/>
</dbReference>
<dbReference type="PANTHER" id="PTHR43427">
    <property type="entry name" value="CHLORIDE CHANNEL PROTEIN CLC-E"/>
    <property type="match status" value="1"/>
</dbReference>
<evidence type="ECO:0000313" key="6">
    <source>
        <dbReference type="EMBL" id="PKR77364.1"/>
    </source>
</evidence>